<evidence type="ECO:0000313" key="2">
    <source>
        <dbReference type="Proteomes" id="UP000245626"/>
    </source>
</evidence>
<proteinExistence type="predicted"/>
<dbReference type="Proteomes" id="UP000245626">
    <property type="component" value="Unassembled WGS sequence"/>
</dbReference>
<evidence type="ECO:0000313" key="1">
    <source>
        <dbReference type="EMBL" id="PWN52109.1"/>
    </source>
</evidence>
<gene>
    <name evidence="1" type="ORF">IE53DRAFT_18961</name>
</gene>
<accession>A0ACD0P205</accession>
<sequence>MLLDLTFAFISHSLLWKGVLLEKRKGQDMVARNEFSPKARPSRSALFQNGVRGVPIPIQEDRGSENQPPLGSPGMREPFPAELGLILI</sequence>
<reference evidence="1 2" key="1">
    <citation type="journal article" date="2018" name="Mol. Biol. Evol.">
        <title>Broad Genomic Sampling Reveals a Smut Pathogenic Ancestry of the Fungal Clade Ustilaginomycotina.</title>
        <authorList>
            <person name="Kijpornyongpan T."/>
            <person name="Mondo S.J."/>
            <person name="Barry K."/>
            <person name="Sandor L."/>
            <person name="Lee J."/>
            <person name="Lipzen A."/>
            <person name="Pangilinan J."/>
            <person name="LaButti K."/>
            <person name="Hainaut M."/>
            <person name="Henrissat B."/>
            <person name="Grigoriev I.V."/>
            <person name="Spatafora J.W."/>
            <person name="Aime M.C."/>
        </authorList>
    </citation>
    <scope>NUCLEOTIDE SEQUENCE [LARGE SCALE GENOMIC DNA]</scope>
    <source>
        <strain evidence="1 2">SA 807</strain>
    </source>
</reference>
<keyword evidence="2" id="KW-1185">Reference proteome</keyword>
<organism evidence="1 2">
    <name type="scientific">Violaceomyces palustris</name>
    <dbReference type="NCBI Taxonomy" id="1673888"/>
    <lineage>
        <taxon>Eukaryota</taxon>
        <taxon>Fungi</taxon>
        <taxon>Dikarya</taxon>
        <taxon>Basidiomycota</taxon>
        <taxon>Ustilaginomycotina</taxon>
        <taxon>Ustilaginomycetes</taxon>
        <taxon>Violaceomycetales</taxon>
        <taxon>Violaceomycetaceae</taxon>
        <taxon>Violaceomyces</taxon>
    </lineage>
</organism>
<protein>
    <submittedName>
        <fullName evidence="1">Uncharacterized protein</fullName>
    </submittedName>
</protein>
<name>A0ACD0P205_9BASI</name>
<dbReference type="EMBL" id="KZ819796">
    <property type="protein sequence ID" value="PWN52109.1"/>
    <property type="molecule type" value="Genomic_DNA"/>
</dbReference>